<reference evidence="2 3" key="1">
    <citation type="submission" date="2018-06" db="EMBL/GenBank/DDBJ databases">
        <title>Genomic Encyclopedia of Archaeal and Bacterial Type Strains, Phase II (KMG-II): from individual species to whole genera.</title>
        <authorList>
            <person name="Goeker M."/>
        </authorList>
    </citation>
    <scope>NUCLEOTIDE SEQUENCE [LARGE SCALE GENOMIC DNA]</scope>
    <source>
        <strain evidence="2 3">DSM 23522</strain>
    </source>
</reference>
<dbReference type="Pfam" id="PF14329">
    <property type="entry name" value="DUF4386"/>
    <property type="match status" value="1"/>
</dbReference>
<feature type="transmembrane region" description="Helical" evidence="1">
    <location>
        <begin position="56"/>
        <end position="81"/>
    </location>
</feature>
<dbReference type="Proteomes" id="UP000249696">
    <property type="component" value="Unassembled WGS sequence"/>
</dbReference>
<dbReference type="AlphaFoldDB" id="A0A327R5I1"/>
<accession>A0A327R5I1</accession>
<keyword evidence="3" id="KW-1185">Reference proteome</keyword>
<keyword evidence="1" id="KW-0812">Transmembrane</keyword>
<dbReference type="RefSeq" id="WP_111623894.1">
    <property type="nucleotide sequence ID" value="NZ_QLLN01000004.1"/>
</dbReference>
<feature type="transmembrane region" description="Helical" evidence="1">
    <location>
        <begin position="202"/>
        <end position="221"/>
    </location>
</feature>
<name>A0A327R5I1_9FLAO</name>
<comment type="caution">
    <text evidence="2">The sequence shown here is derived from an EMBL/GenBank/DDBJ whole genome shotgun (WGS) entry which is preliminary data.</text>
</comment>
<feature type="transmembrane region" description="Helical" evidence="1">
    <location>
        <begin position="16"/>
        <end position="36"/>
    </location>
</feature>
<feature type="transmembrane region" description="Helical" evidence="1">
    <location>
        <begin position="175"/>
        <end position="196"/>
    </location>
</feature>
<keyword evidence="1" id="KW-1133">Transmembrane helix</keyword>
<dbReference type="InterPro" id="IPR025495">
    <property type="entry name" value="DUF4386"/>
</dbReference>
<evidence type="ECO:0000256" key="1">
    <source>
        <dbReference type="SAM" id="Phobius"/>
    </source>
</evidence>
<protein>
    <submittedName>
        <fullName evidence="2">Uncharacterized protein DUF4386</fullName>
    </submittedName>
</protein>
<evidence type="ECO:0000313" key="3">
    <source>
        <dbReference type="Proteomes" id="UP000249696"/>
    </source>
</evidence>
<organism evidence="2 3">
    <name type="scientific">Arenibacter echinorum</name>
    <dbReference type="NCBI Taxonomy" id="440515"/>
    <lineage>
        <taxon>Bacteria</taxon>
        <taxon>Pseudomonadati</taxon>
        <taxon>Bacteroidota</taxon>
        <taxon>Flavobacteriia</taxon>
        <taxon>Flavobacteriales</taxon>
        <taxon>Flavobacteriaceae</taxon>
        <taxon>Arenibacter</taxon>
    </lineage>
</organism>
<dbReference type="OrthoDB" id="1160166at2"/>
<gene>
    <name evidence="2" type="ORF">LV92_02433</name>
</gene>
<dbReference type="EMBL" id="QLLN01000004">
    <property type="protein sequence ID" value="RAJ11505.1"/>
    <property type="molecule type" value="Genomic_DNA"/>
</dbReference>
<keyword evidence="1" id="KW-0472">Membrane</keyword>
<feature type="transmembrane region" description="Helical" evidence="1">
    <location>
        <begin position="93"/>
        <end position="114"/>
    </location>
</feature>
<evidence type="ECO:0000313" key="2">
    <source>
        <dbReference type="EMBL" id="RAJ11505.1"/>
    </source>
</evidence>
<proteinExistence type="predicted"/>
<feature type="transmembrane region" description="Helical" evidence="1">
    <location>
        <begin position="145"/>
        <end position="166"/>
    </location>
</feature>
<sequence>MKNVTSNILHHRSARIAGFMFLFILTTILLNSFVFSKLIVTENALATADTILTNTWLFRLGIINELILSVCAILLALALYITLKQVNRHLALLALYLKLVEGILSAVIALLNFIGLQVLLGKDQITTISEQSRALVGLFLNMHDTLYAIPMVFLGLNLVLFSYLFLKSRYVPKSLAVFGMVSYALVLGFALVSILFPKLSALALTVPSILFELIIGVWLLTKGIKEPDIISEANQTKH</sequence>